<accession>A0AA85F874</accession>
<name>A0AA85F874_9TREM</name>
<sequence length="490" mass="55824">MGSEGLIGLGLKEEDAKLLMQLLECGCRMKTILAFASSKLLRPLTSSEIKILRNQVFPGSKELSDVLDEIRKDSIVFVEQCDCEITQVSLSHYEHIELYKRFPEVLSFSVTYNVSLVGLTIFQIAVTDGLLRTRPIMFSLHSTEQTENLCILLKHFREIFKDVSSTLTVAVDCPVSRPELVQESFPTARIVLSSSYVRKVFKRKFKNPIANNIFAELVSTLCPNKFKCNLQKMKKLDSKVYDYITEHWIPIKEMWVPAFLQDVVTLGTKVNGVVKCVHPHIREALKKHDSLKDCLIALHKEAKRSCNFLQNEGSFRLLKHKRFNVDEKLHEFLNQLTDYASDKTYNDIVRESDITIEQVEDDFIFCSDDGNSYRVDRNNGVCTCSLNSVELLPCRHLIKVHFSVGLHTGTPCRYPRWSRSHNLQPLSTALKRDKQVDVSSAMAMVIGKLKMLQDQCSPTVVFETVNRINAIIEESAIENLCISSTSSDLF</sequence>
<evidence type="ECO:0000259" key="2">
    <source>
        <dbReference type="PROSITE" id="PS50966"/>
    </source>
</evidence>
<dbReference type="InterPro" id="IPR048324">
    <property type="entry name" value="ZSWIM1-3_RNaseH-like"/>
</dbReference>
<evidence type="ECO:0000313" key="3">
    <source>
        <dbReference type="Proteomes" id="UP000050792"/>
    </source>
</evidence>
<dbReference type="AlphaFoldDB" id="A0AA85F874"/>
<keyword evidence="1" id="KW-0479">Metal-binding</keyword>
<evidence type="ECO:0000313" key="5">
    <source>
        <dbReference type="WBParaSite" id="SRDH1_40020.5"/>
    </source>
</evidence>
<dbReference type="PANTHER" id="PTHR31569">
    <property type="entry name" value="SWIM-TYPE DOMAIN-CONTAINING PROTEIN"/>
    <property type="match status" value="1"/>
</dbReference>
<proteinExistence type="predicted"/>
<reference evidence="3" key="1">
    <citation type="submission" date="2022-06" db="EMBL/GenBank/DDBJ databases">
        <authorList>
            <person name="Berger JAMES D."/>
            <person name="Berger JAMES D."/>
        </authorList>
    </citation>
    <scope>NUCLEOTIDE SEQUENCE [LARGE SCALE GENOMIC DNA]</scope>
</reference>
<keyword evidence="1" id="KW-0863">Zinc-finger</keyword>
<dbReference type="GO" id="GO:0008270">
    <property type="term" value="F:zinc ion binding"/>
    <property type="evidence" value="ECO:0007669"/>
    <property type="project" value="UniProtKB-KW"/>
</dbReference>
<keyword evidence="1" id="KW-0862">Zinc</keyword>
<dbReference type="InterPro" id="IPR007527">
    <property type="entry name" value="Znf_SWIM"/>
</dbReference>
<dbReference type="PROSITE" id="PS50966">
    <property type="entry name" value="ZF_SWIM"/>
    <property type="match status" value="1"/>
</dbReference>
<dbReference type="PANTHER" id="PTHR31569:SF4">
    <property type="entry name" value="SWIM-TYPE DOMAIN-CONTAINING PROTEIN"/>
    <property type="match status" value="1"/>
</dbReference>
<dbReference type="Pfam" id="PF21056">
    <property type="entry name" value="ZSWIM1-3_RNaseH-like"/>
    <property type="match status" value="1"/>
</dbReference>
<organism evidence="3 4">
    <name type="scientific">Schistosoma rodhaini</name>
    <dbReference type="NCBI Taxonomy" id="6188"/>
    <lineage>
        <taxon>Eukaryota</taxon>
        <taxon>Metazoa</taxon>
        <taxon>Spiralia</taxon>
        <taxon>Lophotrochozoa</taxon>
        <taxon>Platyhelminthes</taxon>
        <taxon>Trematoda</taxon>
        <taxon>Digenea</taxon>
        <taxon>Strigeidida</taxon>
        <taxon>Schistosomatoidea</taxon>
        <taxon>Schistosomatidae</taxon>
        <taxon>Schistosoma</taxon>
    </lineage>
</organism>
<evidence type="ECO:0000313" key="4">
    <source>
        <dbReference type="WBParaSite" id="SRDH1_40020.1"/>
    </source>
</evidence>
<dbReference type="InterPro" id="IPR052579">
    <property type="entry name" value="Zinc_finger_SWIM"/>
</dbReference>
<evidence type="ECO:0000256" key="1">
    <source>
        <dbReference type="PROSITE-ProRule" id="PRU00325"/>
    </source>
</evidence>
<dbReference type="Proteomes" id="UP000050792">
    <property type="component" value="Unassembled WGS sequence"/>
</dbReference>
<protein>
    <submittedName>
        <fullName evidence="4 5">SWIM-type domain-containing protein</fullName>
    </submittedName>
</protein>
<dbReference type="WBParaSite" id="SRDH1_40020.5">
    <property type="protein sequence ID" value="SRDH1_40020.5"/>
    <property type="gene ID" value="SRDH1_40020"/>
</dbReference>
<reference evidence="4 5" key="2">
    <citation type="submission" date="2023-11" db="UniProtKB">
        <authorList>
            <consortium name="WormBaseParasite"/>
        </authorList>
    </citation>
    <scope>IDENTIFICATION</scope>
</reference>
<keyword evidence="3" id="KW-1185">Reference proteome</keyword>
<dbReference type="WBParaSite" id="SRDH1_40020.1">
    <property type="protein sequence ID" value="SRDH1_40020.1"/>
    <property type="gene ID" value="SRDH1_40020"/>
</dbReference>
<feature type="domain" description="SWIM-type" evidence="2">
    <location>
        <begin position="373"/>
        <end position="405"/>
    </location>
</feature>